<sequence length="29" mass="3532">MSRKLYSSSRIHLHLQYQLADSFLKMSYK</sequence>
<name>A0A8S5M8Q2_9CAUD</name>
<evidence type="ECO:0000313" key="1">
    <source>
        <dbReference type="EMBL" id="DAD78677.1"/>
    </source>
</evidence>
<organism evidence="1">
    <name type="scientific">Siphoviridae sp. ctB3v5</name>
    <dbReference type="NCBI Taxonomy" id="2826186"/>
    <lineage>
        <taxon>Viruses</taxon>
        <taxon>Duplodnaviria</taxon>
        <taxon>Heunggongvirae</taxon>
        <taxon>Uroviricota</taxon>
        <taxon>Caudoviricetes</taxon>
    </lineage>
</organism>
<proteinExistence type="predicted"/>
<reference evidence="1" key="1">
    <citation type="journal article" date="2021" name="Proc. Natl. Acad. Sci. U.S.A.">
        <title>A Catalog of Tens of Thousands of Viruses from Human Metagenomes Reveals Hidden Associations with Chronic Diseases.</title>
        <authorList>
            <person name="Tisza M.J."/>
            <person name="Buck C.B."/>
        </authorList>
    </citation>
    <scope>NUCLEOTIDE SEQUENCE</scope>
    <source>
        <strain evidence="1">CtB3v5</strain>
    </source>
</reference>
<dbReference type="EMBL" id="BK014849">
    <property type="protein sequence ID" value="DAD78677.1"/>
    <property type="molecule type" value="Genomic_DNA"/>
</dbReference>
<accession>A0A8S5M8Q2</accession>
<protein>
    <submittedName>
        <fullName evidence="1">Uncharacterized protein</fullName>
    </submittedName>
</protein>